<dbReference type="Proteomes" id="UP001062846">
    <property type="component" value="Chromosome 1"/>
</dbReference>
<gene>
    <name evidence="1" type="ORF">RHMOL_Rhmol01G0162400</name>
</gene>
<name>A0ACC0Q1X1_RHOML</name>
<keyword evidence="2" id="KW-1185">Reference proteome</keyword>
<reference evidence="1" key="1">
    <citation type="submission" date="2022-02" db="EMBL/GenBank/DDBJ databases">
        <title>Plant Genome Project.</title>
        <authorList>
            <person name="Zhang R.-G."/>
        </authorList>
    </citation>
    <scope>NUCLEOTIDE SEQUENCE</scope>
    <source>
        <strain evidence="1">AT1</strain>
    </source>
</reference>
<accession>A0ACC0Q1X1</accession>
<evidence type="ECO:0000313" key="1">
    <source>
        <dbReference type="EMBL" id="KAI8571970.1"/>
    </source>
</evidence>
<dbReference type="EMBL" id="CM046388">
    <property type="protein sequence ID" value="KAI8571970.1"/>
    <property type="molecule type" value="Genomic_DNA"/>
</dbReference>
<protein>
    <submittedName>
        <fullName evidence="1">Uncharacterized protein</fullName>
    </submittedName>
</protein>
<evidence type="ECO:0000313" key="2">
    <source>
        <dbReference type="Proteomes" id="UP001062846"/>
    </source>
</evidence>
<proteinExistence type="predicted"/>
<comment type="caution">
    <text evidence="1">The sequence shown here is derived from an EMBL/GenBank/DDBJ whole genome shotgun (WGS) entry which is preliminary data.</text>
</comment>
<sequence length="334" mass="35864">MAEHGGDGVDGDVINQPENRGGPMAVEETDQTMANPVGVEDTVVEEGGDDGGNREQATGGEENRRASETEPCATEPARAVESISEPAGMNTEARASPTVGGSSGGVEGSGVVGDDPGPSRTPLRDSAKGKEAVIAEEPVEEEQMGKEQTTEVAPVEIREEDIAFRPPASAATSSRHVPITYDDIAEHTPDAILARLLEERPDIGELVLKAKEDRARAVEAAETAERAERERKDREEPLRDMETEERAAEEALGPRVTAVAEAAAVKRPDYTSETYMPPIPHLFVPSGFSAYTPQRLEYDDETVLRNSLVHIANTWAEVNPKNSLCTSISTSQHM</sequence>
<organism evidence="1 2">
    <name type="scientific">Rhododendron molle</name>
    <name type="common">Chinese azalea</name>
    <name type="synonym">Azalea mollis</name>
    <dbReference type="NCBI Taxonomy" id="49168"/>
    <lineage>
        <taxon>Eukaryota</taxon>
        <taxon>Viridiplantae</taxon>
        <taxon>Streptophyta</taxon>
        <taxon>Embryophyta</taxon>
        <taxon>Tracheophyta</taxon>
        <taxon>Spermatophyta</taxon>
        <taxon>Magnoliopsida</taxon>
        <taxon>eudicotyledons</taxon>
        <taxon>Gunneridae</taxon>
        <taxon>Pentapetalae</taxon>
        <taxon>asterids</taxon>
        <taxon>Ericales</taxon>
        <taxon>Ericaceae</taxon>
        <taxon>Ericoideae</taxon>
        <taxon>Rhodoreae</taxon>
        <taxon>Rhododendron</taxon>
    </lineage>
</organism>